<keyword evidence="2 4" id="KW-0808">Transferase</keyword>
<dbReference type="EC" id="2.7.1.31" evidence="5"/>
<evidence type="ECO:0000313" key="5">
    <source>
        <dbReference type="EMBL" id="MDI9241116.1"/>
    </source>
</evidence>
<dbReference type="InterPro" id="IPR018193">
    <property type="entry name" value="Glyc_kinase_flavodox-like_fold"/>
</dbReference>
<dbReference type="InterPro" id="IPR018197">
    <property type="entry name" value="Glycerate_kinase_RE-like"/>
</dbReference>
<accession>A0AAP4BAT5</accession>
<evidence type="ECO:0000256" key="4">
    <source>
        <dbReference type="PIRNR" id="PIRNR006078"/>
    </source>
</evidence>
<dbReference type="PANTHER" id="PTHR21599">
    <property type="entry name" value="GLYCERATE KINASE"/>
    <property type="match status" value="1"/>
</dbReference>
<protein>
    <submittedName>
        <fullName evidence="5">Glycerate kinase</fullName>
        <ecNumber evidence="5">2.7.1.31</ecNumber>
    </submittedName>
</protein>
<evidence type="ECO:0000256" key="3">
    <source>
        <dbReference type="ARBA" id="ARBA00022777"/>
    </source>
</evidence>
<dbReference type="InterPro" id="IPR004381">
    <property type="entry name" value="Glycerate_kinase"/>
</dbReference>
<keyword evidence="6" id="KW-1185">Reference proteome</keyword>
<dbReference type="Pfam" id="PF02595">
    <property type="entry name" value="Gly_kinase"/>
    <property type="match status" value="1"/>
</dbReference>
<dbReference type="AlphaFoldDB" id="A0AAP4BAT5"/>
<evidence type="ECO:0000256" key="2">
    <source>
        <dbReference type="ARBA" id="ARBA00022679"/>
    </source>
</evidence>
<gene>
    <name evidence="5" type="ORF">QJ036_01315</name>
</gene>
<sequence>MKIVVAPDSFKGSLTSEQVIEGIEAAANRNFPGCRIEKFPIADGGEGTVDALVGVTGGTFRYMDVKDPMGHPVHAKYGVIRGDTAVVEMAVANGLPLVPPEERDLFRASSYGTGQLIRDALENGYRKVIIAVGGSATNDGGLGAMAALGVEFLDKDGKVLEPVGESLGAVADYRLDKLCIGLGEAELTVMCDVDNPLIGPQGATYVYGPQKGGTKESLEILESGMRNYADVILKKSGIALHDMPGAGAAGGISAALVAFAGAKLHSGISVVLEACEFEKSLKDADLVVTGEGRLDGQSARGKVIHGIGTVCKRYGVPVVAVVGGMLPGAEAIYEYGIDSVMVTVNGVMCLEQAMEEARVLLEDAADRMFRLIRIGKALK</sequence>
<dbReference type="PANTHER" id="PTHR21599:SF0">
    <property type="entry name" value="GLYCERATE KINASE"/>
    <property type="match status" value="1"/>
</dbReference>
<dbReference type="NCBIfam" id="TIGR00045">
    <property type="entry name" value="glycerate kinase"/>
    <property type="match status" value="1"/>
</dbReference>
<dbReference type="Proteomes" id="UP001300383">
    <property type="component" value="Unassembled WGS sequence"/>
</dbReference>
<dbReference type="Gene3D" id="3.90.1510.10">
    <property type="entry name" value="Glycerate kinase, domain 2"/>
    <property type="match status" value="1"/>
</dbReference>
<proteinExistence type="inferred from homology"/>
<dbReference type="PIRSF" id="PIRSF006078">
    <property type="entry name" value="GlxK"/>
    <property type="match status" value="1"/>
</dbReference>
<dbReference type="InterPro" id="IPR036129">
    <property type="entry name" value="Glycerate_kinase_sf"/>
</dbReference>
<evidence type="ECO:0000313" key="6">
    <source>
        <dbReference type="Proteomes" id="UP001300383"/>
    </source>
</evidence>
<keyword evidence="3 4" id="KW-0418">Kinase</keyword>
<dbReference type="GO" id="GO:0008887">
    <property type="term" value="F:glycerate kinase activity"/>
    <property type="evidence" value="ECO:0007669"/>
    <property type="project" value="UniProtKB-UniRule"/>
</dbReference>
<evidence type="ECO:0000256" key="1">
    <source>
        <dbReference type="ARBA" id="ARBA00006284"/>
    </source>
</evidence>
<dbReference type="EMBL" id="JASGBQ010000001">
    <property type="protein sequence ID" value="MDI9241116.1"/>
    <property type="molecule type" value="Genomic_DNA"/>
</dbReference>
<dbReference type="RefSeq" id="WP_283229618.1">
    <property type="nucleotide sequence ID" value="NZ_JASGBQ010000001.1"/>
</dbReference>
<reference evidence="5 6" key="1">
    <citation type="submission" date="2023-05" db="EMBL/GenBank/DDBJ databases">
        <title>[ruminococcus] sp. nov., isolated from a pig farm feces dump.</title>
        <authorList>
            <person name="Chang Y.-H."/>
        </authorList>
    </citation>
    <scope>NUCLEOTIDE SEQUENCE [LARGE SCALE GENOMIC DNA]</scope>
    <source>
        <strain evidence="5 6">YH-rum2234</strain>
    </source>
</reference>
<organism evidence="5 6">
    <name type="scientific">Fusibacillus kribbianus</name>
    <dbReference type="NCBI Taxonomy" id="3044208"/>
    <lineage>
        <taxon>Bacteria</taxon>
        <taxon>Bacillati</taxon>
        <taxon>Bacillota</taxon>
        <taxon>Clostridia</taxon>
        <taxon>Lachnospirales</taxon>
        <taxon>Lachnospiraceae</taxon>
        <taxon>Fusibacillus</taxon>
    </lineage>
</organism>
<comment type="similarity">
    <text evidence="1 4">Belongs to the glycerate kinase type-1 family.</text>
</comment>
<dbReference type="SUPFAM" id="SSF110738">
    <property type="entry name" value="Glycerate kinase I"/>
    <property type="match status" value="1"/>
</dbReference>
<dbReference type="Gene3D" id="3.40.50.10350">
    <property type="entry name" value="Glycerate kinase, domain 1"/>
    <property type="match status" value="1"/>
</dbReference>
<name>A0AAP4BAT5_9FIRM</name>
<comment type="caution">
    <text evidence="5">The sequence shown here is derived from an EMBL/GenBank/DDBJ whole genome shotgun (WGS) entry which is preliminary data.</text>
</comment>
<dbReference type="GO" id="GO:0031388">
    <property type="term" value="P:organic acid phosphorylation"/>
    <property type="evidence" value="ECO:0007669"/>
    <property type="project" value="UniProtKB-UniRule"/>
</dbReference>